<dbReference type="RefSeq" id="WP_024996470.1">
    <property type="nucleotide sequence ID" value="NZ_ATZI01000007.1"/>
</dbReference>
<comment type="caution">
    <text evidence="1">The sequence shown here is derived from an EMBL/GenBank/DDBJ whole genome shotgun (WGS) entry which is preliminary data.</text>
</comment>
<proteinExistence type="predicted"/>
<evidence type="ECO:0000313" key="2">
    <source>
        <dbReference type="Proteomes" id="UP000027601"/>
    </source>
</evidence>
<evidence type="ECO:0000313" key="1">
    <source>
        <dbReference type="EMBL" id="GAK36608.1"/>
    </source>
</evidence>
<name>A0A069D142_9BACE</name>
<protein>
    <submittedName>
        <fullName evidence="1">Uncharacterized protein</fullName>
    </submittedName>
</protein>
<dbReference type="AlphaFoldDB" id="A0A069D142"/>
<dbReference type="OrthoDB" id="1030619at2"/>
<dbReference type="eggNOG" id="ENOG5033R1N">
    <property type="taxonomic scope" value="Bacteria"/>
</dbReference>
<keyword evidence="2" id="KW-1185">Reference proteome</keyword>
<gene>
    <name evidence="1" type="ORF">JCM15093_1783</name>
</gene>
<dbReference type="STRING" id="1121097.GCA_000428125_02036"/>
<sequence>MYRRFLNDADYLGVITAEALAQMTRGNADRFAQAEESAEMSIIENLSENYEIEQELNKGKYIAEHDRRITFPVGAFIYLEGRIYEVIRSISGYKVPSTLAYWEEHVELNFDIGNTARYSQFGTYYVGDIVAHNGVAYICKEENGYKFGDIRIPMVEGWFEAATTEWLPIEYNLWEVVSFNGAFYTLMKLDEFDNNINPFDSLCWGAIADYDPAYNDYELEEHEYVVYDGRVFYPGLDVNADMPIVGHNIAQNDPRNYNIKKHMVRLAIYELTKLIAPNNVSAVRLKDHEESMKWLNDASKLRLNPQIPRKLAEDNKPVTDWQLSTFQTDYDPYKNPWLT</sequence>
<dbReference type="EMBL" id="BAJS01000008">
    <property type="protein sequence ID" value="GAK36608.1"/>
    <property type="molecule type" value="Genomic_DNA"/>
</dbReference>
<organism evidence="1 2">
    <name type="scientific">Bacteroides graminisolvens DSM 19988 = JCM 15093</name>
    <dbReference type="NCBI Taxonomy" id="1121097"/>
    <lineage>
        <taxon>Bacteria</taxon>
        <taxon>Pseudomonadati</taxon>
        <taxon>Bacteroidota</taxon>
        <taxon>Bacteroidia</taxon>
        <taxon>Bacteroidales</taxon>
        <taxon>Bacteroidaceae</taxon>
        <taxon>Bacteroides</taxon>
    </lineage>
</organism>
<reference evidence="1 2" key="1">
    <citation type="journal article" date="2015" name="Microbes Environ.">
        <title>Distribution and evolution of nitrogen fixation genes in the phylum bacteroidetes.</title>
        <authorList>
            <person name="Inoue J."/>
            <person name="Oshima K."/>
            <person name="Suda W."/>
            <person name="Sakamoto M."/>
            <person name="Iino T."/>
            <person name="Noda S."/>
            <person name="Hongoh Y."/>
            <person name="Hattori M."/>
            <person name="Ohkuma M."/>
        </authorList>
    </citation>
    <scope>NUCLEOTIDE SEQUENCE [LARGE SCALE GENOMIC DNA]</scope>
    <source>
        <strain evidence="1 2">JCM 15093</strain>
    </source>
</reference>
<dbReference type="Proteomes" id="UP000027601">
    <property type="component" value="Unassembled WGS sequence"/>
</dbReference>
<accession>A0A069D142</accession>
<dbReference type="Gene3D" id="2.10.10.90">
    <property type="match status" value="1"/>
</dbReference>